<proteinExistence type="predicted"/>
<dbReference type="Pfam" id="PF01551">
    <property type="entry name" value="Peptidase_M23"/>
    <property type="match status" value="1"/>
</dbReference>
<dbReference type="Proteomes" id="UP001596233">
    <property type="component" value="Unassembled WGS sequence"/>
</dbReference>
<dbReference type="GO" id="GO:0016787">
    <property type="term" value="F:hydrolase activity"/>
    <property type="evidence" value="ECO:0007669"/>
    <property type="project" value="UniProtKB-KW"/>
</dbReference>
<accession>A0ABW1V207</accession>
<dbReference type="EMBL" id="JBHSTE010000001">
    <property type="protein sequence ID" value="MFC6331787.1"/>
    <property type="molecule type" value="Genomic_DNA"/>
</dbReference>
<organism evidence="3 4">
    <name type="scientific">Paenibacillus septentrionalis</name>
    <dbReference type="NCBI Taxonomy" id="429342"/>
    <lineage>
        <taxon>Bacteria</taxon>
        <taxon>Bacillati</taxon>
        <taxon>Bacillota</taxon>
        <taxon>Bacilli</taxon>
        <taxon>Bacillales</taxon>
        <taxon>Paenibacillaceae</taxon>
        <taxon>Paenibacillus</taxon>
    </lineage>
</organism>
<evidence type="ECO:0000259" key="2">
    <source>
        <dbReference type="Pfam" id="PF01551"/>
    </source>
</evidence>
<dbReference type="InterPro" id="IPR050570">
    <property type="entry name" value="Cell_wall_metabolism_enzyme"/>
</dbReference>
<dbReference type="RefSeq" id="WP_379231385.1">
    <property type="nucleotide sequence ID" value="NZ_JBHSTE010000001.1"/>
</dbReference>
<keyword evidence="4" id="KW-1185">Reference proteome</keyword>
<dbReference type="PANTHER" id="PTHR21666">
    <property type="entry name" value="PEPTIDASE-RELATED"/>
    <property type="match status" value="1"/>
</dbReference>
<dbReference type="SUPFAM" id="SSF51261">
    <property type="entry name" value="Duplicated hybrid motif"/>
    <property type="match status" value="1"/>
</dbReference>
<dbReference type="CDD" id="cd12797">
    <property type="entry name" value="M23_peptidase"/>
    <property type="match status" value="1"/>
</dbReference>
<dbReference type="EC" id="3.4.24.-" evidence="3"/>
<evidence type="ECO:0000313" key="4">
    <source>
        <dbReference type="Proteomes" id="UP001596233"/>
    </source>
</evidence>
<evidence type="ECO:0000256" key="1">
    <source>
        <dbReference type="ARBA" id="ARBA00022729"/>
    </source>
</evidence>
<protein>
    <submittedName>
        <fullName evidence="3">M23 family metallopeptidase</fullName>
        <ecNumber evidence="3">3.4.24.-</ecNumber>
    </submittedName>
</protein>
<sequence>MSKLRSIVLIVVLLLPAYAYFLPEAAANEKQKQEKSAEEIYAERLELYNSLSVMTDIPWQWIAAIDQYERTMTRAKPKVRPKLGELTGVYINEQKWAGPLNPDENDEELVSIAFFEGVGRDGDGDGVASRSSDIDLLYTVIHLVSQFGKTDEDLAIGLWEYYQNPRAVQRIQQFHQLYSKFDKLDLFEHAFPLPLRSTYSYRDTWGDRRGWGGRRIHEGTDIFAGHGTPVRSTCYGVVEIKGWNRYGGWRVGIRDLNNYYHYYAHLSGFTKDLEIGQLVEPGEVIGWVGSSGYGKPGTSGKFPPHLHYGIYSDRGLLEWAFDPYPSLKHWENEERRRLRK</sequence>
<dbReference type="InterPro" id="IPR016047">
    <property type="entry name" value="M23ase_b-sheet_dom"/>
</dbReference>
<comment type="caution">
    <text evidence="3">The sequence shown here is derived from an EMBL/GenBank/DDBJ whole genome shotgun (WGS) entry which is preliminary data.</text>
</comment>
<name>A0ABW1V207_9BACL</name>
<dbReference type="InterPro" id="IPR011055">
    <property type="entry name" value="Dup_hybrid_motif"/>
</dbReference>
<gene>
    <name evidence="3" type="ORF">ACFP56_04065</name>
</gene>
<feature type="domain" description="M23ase beta-sheet core" evidence="2">
    <location>
        <begin position="216"/>
        <end position="313"/>
    </location>
</feature>
<keyword evidence="3" id="KW-0378">Hydrolase</keyword>
<dbReference type="Gene3D" id="2.70.70.10">
    <property type="entry name" value="Glucose Permease (Domain IIA)"/>
    <property type="match status" value="1"/>
</dbReference>
<dbReference type="PANTHER" id="PTHR21666:SF289">
    <property type="entry name" value="L-ALA--D-GLU ENDOPEPTIDASE"/>
    <property type="match status" value="1"/>
</dbReference>
<evidence type="ECO:0000313" key="3">
    <source>
        <dbReference type="EMBL" id="MFC6331787.1"/>
    </source>
</evidence>
<reference evidence="4" key="1">
    <citation type="journal article" date="2019" name="Int. J. Syst. Evol. Microbiol.">
        <title>The Global Catalogue of Microorganisms (GCM) 10K type strain sequencing project: providing services to taxonomists for standard genome sequencing and annotation.</title>
        <authorList>
            <consortium name="The Broad Institute Genomics Platform"/>
            <consortium name="The Broad Institute Genome Sequencing Center for Infectious Disease"/>
            <person name="Wu L."/>
            <person name="Ma J."/>
        </authorList>
    </citation>
    <scope>NUCLEOTIDE SEQUENCE [LARGE SCALE GENOMIC DNA]</scope>
    <source>
        <strain evidence="4">PCU 280</strain>
    </source>
</reference>
<keyword evidence="1" id="KW-0732">Signal</keyword>